<gene>
    <name evidence="1" type="ORF">LIER_30456</name>
</gene>
<dbReference type="Proteomes" id="UP001454036">
    <property type="component" value="Unassembled WGS sequence"/>
</dbReference>
<sequence>MTQISFSDYFEGFYEVANCGLGWGCEKASNGKLFEKQELAFDSILQHCTSVLGDVNKDNTLQGQNETRTTGAENWARPRPNFVKVNCDVGFKKEHNSGTMGIVCRDSGAVFK</sequence>
<organism evidence="1 2">
    <name type="scientific">Lithospermum erythrorhizon</name>
    <name type="common">Purple gromwell</name>
    <name type="synonym">Lithospermum officinale var. erythrorhizon</name>
    <dbReference type="NCBI Taxonomy" id="34254"/>
    <lineage>
        <taxon>Eukaryota</taxon>
        <taxon>Viridiplantae</taxon>
        <taxon>Streptophyta</taxon>
        <taxon>Embryophyta</taxon>
        <taxon>Tracheophyta</taxon>
        <taxon>Spermatophyta</taxon>
        <taxon>Magnoliopsida</taxon>
        <taxon>eudicotyledons</taxon>
        <taxon>Gunneridae</taxon>
        <taxon>Pentapetalae</taxon>
        <taxon>asterids</taxon>
        <taxon>lamiids</taxon>
        <taxon>Boraginales</taxon>
        <taxon>Boraginaceae</taxon>
        <taxon>Boraginoideae</taxon>
        <taxon>Lithospermeae</taxon>
        <taxon>Lithospermum</taxon>
    </lineage>
</organism>
<proteinExistence type="predicted"/>
<evidence type="ECO:0000313" key="1">
    <source>
        <dbReference type="EMBL" id="GAA0182933.1"/>
    </source>
</evidence>
<dbReference type="EMBL" id="BAABME010010910">
    <property type="protein sequence ID" value="GAA0182933.1"/>
    <property type="molecule type" value="Genomic_DNA"/>
</dbReference>
<dbReference type="AlphaFoldDB" id="A0AAV3RMQ4"/>
<reference evidence="1 2" key="1">
    <citation type="submission" date="2024-01" db="EMBL/GenBank/DDBJ databases">
        <title>The complete chloroplast genome sequence of Lithospermum erythrorhizon: insights into the phylogenetic relationship among Boraginaceae species and the maternal lineages of purple gromwells.</title>
        <authorList>
            <person name="Okada T."/>
            <person name="Watanabe K."/>
        </authorList>
    </citation>
    <scope>NUCLEOTIDE SEQUENCE [LARGE SCALE GENOMIC DNA]</scope>
</reference>
<keyword evidence="2" id="KW-1185">Reference proteome</keyword>
<accession>A0AAV3RMQ4</accession>
<evidence type="ECO:0000313" key="2">
    <source>
        <dbReference type="Proteomes" id="UP001454036"/>
    </source>
</evidence>
<comment type="caution">
    <text evidence="1">The sequence shown here is derived from an EMBL/GenBank/DDBJ whole genome shotgun (WGS) entry which is preliminary data.</text>
</comment>
<protein>
    <submittedName>
        <fullName evidence="1">Uncharacterized protein</fullName>
    </submittedName>
</protein>
<name>A0AAV3RMQ4_LITER</name>